<evidence type="ECO:0000313" key="2">
    <source>
        <dbReference type="EMBL" id="MDC0715197.1"/>
    </source>
</evidence>
<dbReference type="PRINTS" id="PR00778">
    <property type="entry name" value="HTHARSR"/>
</dbReference>
<organism evidence="2 3">
    <name type="scientific">Stigmatella ashevillensis</name>
    <dbReference type="NCBI Taxonomy" id="2995309"/>
    <lineage>
        <taxon>Bacteria</taxon>
        <taxon>Pseudomonadati</taxon>
        <taxon>Myxococcota</taxon>
        <taxon>Myxococcia</taxon>
        <taxon>Myxococcales</taxon>
        <taxon>Cystobacterineae</taxon>
        <taxon>Archangiaceae</taxon>
        <taxon>Stigmatella</taxon>
    </lineage>
</organism>
<reference evidence="2 3" key="1">
    <citation type="submission" date="2022-11" db="EMBL/GenBank/DDBJ databases">
        <title>Minimal conservation of predation-associated metabolite biosynthetic gene clusters underscores biosynthetic potential of Myxococcota including descriptions for ten novel species: Archangium lansinium sp. nov., Myxococcus landrumus sp. nov., Nannocystis bai.</title>
        <authorList>
            <person name="Ahearne A."/>
            <person name="Stevens C."/>
            <person name="Dowd S."/>
        </authorList>
    </citation>
    <scope>NUCLEOTIDE SEQUENCE [LARGE SCALE GENOMIC DNA]</scope>
    <source>
        <strain evidence="2 3">NCWAL01</strain>
    </source>
</reference>
<proteinExistence type="predicted"/>
<dbReference type="Proteomes" id="UP001221838">
    <property type="component" value="Unassembled WGS sequence"/>
</dbReference>
<evidence type="ECO:0000259" key="1">
    <source>
        <dbReference type="PROSITE" id="PS50987"/>
    </source>
</evidence>
<dbReference type="InterPro" id="IPR036388">
    <property type="entry name" value="WH-like_DNA-bd_sf"/>
</dbReference>
<sequence length="123" mass="14063">MVEHQTAHLDGIFHALSDATRREMLHTLSQQERSVSELAAPFRMSLAAASKHIKVLERAGLVRRNVQGRTHMCRLSPEPLSAAQEWLRFYERFWNDRLDALDALLRAETAEPPPPVRKKGSPR</sequence>
<dbReference type="SUPFAM" id="SSF46785">
    <property type="entry name" value="Winged helix' DNA-binding domain"/>
    <property type="match status" value="1"/>
</dbReference>
<evidence type="ECO:0000313" key="3">
    <source>
        <dbReference type="Proteomes" id="UP001221838"/>
    </source>
</evidence>
<dbReference type="PROSITE" id="PS50987">
    <property type="entry name" value="HTH_ARSR_2"/>
    <property type="match status" value="1"/>
</dbReference>
<feature type="domain" description="HTH arsR-type" evidence="1">
    <location>
        <begin position="1"/>
        <end position="95"/>
    </location>
</feature>
<dbReference type="InterPro" id="IPR036390">
    <property type="entry name" value="WH_DNA-bd_sf"/>
</dbReference>
<dbReference type="RefSeq" id="WP_272145869.1">
    <property type="nucleotide sequence ID" value="NZ_JAQNDM010000002.1"/>
</dbReference>
<name>A0ABT5DNH0_9BACT</name>
<dbReference type="Gene3D" id="1.10.10.10">
    <property type="entry name" value="Winged helix-like DNA-binding domain superfamily/Winged helix DNA-binding domain"/>
    <property type="match status" value="1"/>
</dbReference>
<dbReference type="EMBL" id="JAQNDM010000002">
    <property type="protein sequence ID" value="MDC0715197.1"/>
    <property type="molecule type" value="Genomic_DNA"/>
</dbReference>
<dbReference type="NCBIfam" id="NF033788">
    <property type="entry name" value="HTH_metalloreg"/>
    <property type="match status" value="1"/>
</dbReference>
<dbReference type="InterPro" id="IPR011991">
    <property type="entry name" value="ArsR-like_HTH"/>
</dbReference>
<protein>
    <submittedName>
        <fullName evidence="2">Metalloregulator ArsR/SmtB family transcription factor</fullName>
    </submittedName>
</protein>
<accession>A0ABT5DNH0</accession>
<dbReference type="SMART" id="SM00418">
    <property type="entry name" value="HTH_ARSR"/>
    <property type="match status" value="1"/>
</dbReference>
<dbReference type="InterPro" id="IPR001845">
    <property type="entry name" value="HTH_ArsR_DNA-bd_dom"/>
</dbReference>
<comment type="caution">
    <text evidence="2">The sequence shown here is derived from an EMBL/GenBank/DDBJ whole genome shotgun (WGS) entry which is preliminary data.</text>
</comment>
<gene>
    <name evidence="2" type="ORF">POL68_42505</name>
</gene>
<dbReference type="PANTHER" id="PTHR38600">
    <property type="entry name" value="TRANSCRIPTIONAL REGULATORY PROTEIN"/>
    <property type="match status" value="1"/>
</dbReference>
<dbReference type="Pfam" id="PF12840">
    <property type="entry name" value="HTH_20"/>
    <property type="match status" value="1"/>
</dbReference>
<dbReference type="PANTHER" id="PTHR38600:SF2">
    <property type="entry name" value="SLL0088 PROTEIN"/>
    <property type="match status" value="1"/>
</dbReference>
<keyword evidence="3" id="KW-1185">Reference proteome</keyword>
<dbReference type="CDD" id="cd00090">
    <property type="entry name" value="HTH_ARSR"/>
    <property type="match status" value="1"/>
</dbReference>